<evidence type="ECO:0000313" key="3">
    <source>
        <dbReference type="EMBL" id="KAL2273439.1"/>
    </source>
</evidence>
<dbReference type="EMBL" id="JBAWTH010000186">
    <property type="protein sequence ID" value="KAL2273439.1"/>
    <property type="molecule type" value="Genomic_DNA"/>
</dbReference>
<proteinExistence type="predicted"/>
<feature type="compositionally biased region" description="Polar residues" evidence="1">
    <location>
        <begin position="220"/>
        <end position="230"/>
    </location>
</feature>
<gene>
    <name evidence="3" type="ORF">FJTKL_04509</name>
</gene>
<dbReference type="SUPFAM" id="SSF52833">
    <property type="entry name" value="Thioredoxin-like"/>
    <property type="match status" value="1"/>
</dbReference>
<dbReference type="Pfam" id="PF00085">
    <property type="entry name" value="Thioredoxin"/>
    <property type="match status" value="1"/>
</dbReference>
<dbReference type="InterPro" id="IPR013766">
    <property type="entry name" value="Thioredoxin_domain"/>
</dbReference>
<accession>A0ABR4DTG6</accession>
<organism evidence="3 4">
    <name type="scientific">Diaporthe vaccinii</name>
    <dbReference type="NCBI Taxonomy" id="105482"/>
    <lineage>
        <taxon>Eukaryota</taxon>
        <taxon>Fungi</taxon>
        <taxon>Dikarya</taxon>
        <taxon>Ascomycota</taxon>
        <taxon>Pezizomycotina</taxon>
        <taxon>Sordariomycetes</taxon>
        <taxon>Sordariomycetidae</taxon>
        <taxon>Diaporthales</taxon>
        <taxon>Diaporthaceae</taxon>
        <taxon>Diaporthe</taxon>
        <taxon>Diaporthe eres species complex</taxon>
    </lineage>
</organism>
<feature type="region of interest" description="Disordered" evidence="1">
    <location>
        <begin position="216"/>
        <end position="320"/>
    </location>
</feature>
<dbReference type="InterPro" id="IPR036249">
    <property type="entry name" value="Thioredoxin-like_sf"/>
</dbReference>
<protein>
    <recommendedName>
        <fullName evidence="2">Thioredoxin domain-containing protein</fullName>
    </recommendedName>
</protein>
<evidence type="ECO:0000256" key="1">
    <source>
        <dbReference type="SAM" id="MobiDB-lite"/>
    </source>
</evidence>
<feature type="compositionally biased region" description="Basic residues" evidence="1">
    <location>
        <begin position="246"/>
        <end position="269"/>
    </location>
</feature>
<dbReference type="Proteomes" id="UP001600888">
    <property type="component" value="Unassembled WGS sequence"/>
</dbReference>
<evidence type="ECO:0000259" key="2">
    <source>
        <dbReference type="Pfam" id="PF00085"/>
    </source>
</evidence>
<keyword evidence="4" id="KW-1185">Reference proteome</keyword>
<sequence length="320" mass="34791">MYTTPMLLTRAATRPLASSVVPKAALNSKAASTPSLRACFSSTPSQQQTRNRVYSSVRNEDQFRTYLAASSSSRRPLLTLWTTSWCPACQKISPNLKSLVDSGVGEAEGGVGYCEVEFDAPDVMSAGLGLAYMISSVPTLMSFDAGEAQVETKVADGNRLKDRRFLEEWIRTEARRHGGRGGGGGGGGSIFGGLFGSFKGVDGGLELQTLRDKHEDAFLTPSNKSHQGDVSTDRLRSPPLPETARHERRKATASKQKYHPIKPGKRLPRRVSTTTARRPRCSWPRGPTTPGTRPSSSTTPAPWGSPSSSPYPRRNRIQRI</sequence>
<reference evidence="3 4" key="1">
    <citation type="submission" date="2024-03" db="EMBL/GenBank/DDBJ databases">
        <title>A high-quality draft genome sequence of Diaporthe vaccinii, a causative agent of upright dieback and viscid rot disease in cranberry plants.</title>
        <authorList>
            <person name="Sarrasin M."/>
            <person name="Lang B.F."/>
            <person name="Burger G."/>
        </authorList>
    </citation>
    <scope>NUCLEOTIDE SEQUENCE [LARGE SCALE GENOMIC DNA]</scope>
    <source>
        <strain evidence="3 4">IS7</strain>
    </source>
</reference>
<feature type="domain" description="Thioredoxin" evidence="2">
    <location>
        <begin position="59"/>
        <end position="153"/>
    </location>
</feature>
<name>A0ABR4DTG6_9PEZI</name>
<dbReference type="Gene3D" id="3.40.30.10">
    <property type="entry name" value="Glutaredoxin"/>
    <property type="match status" value="1"/>
</dbReference>
<comment type="caution">
    <text evidence="3">The sequence shown here is derived from an EMBL/GenBank/DDBJ whole genome shotgun (WGS) entry which is preliminary data.</text>
</comment>
<evidence type="ECO:0000313" key="4">
    <source>
        <dbReference type="Proteomes" id="UP001600888"/>
    </source>
</evidence>
<feature type="compositionally biased region" description="Low complexity" evidence="1">
    <location>
        <begin position="284"/>
        <end position="312"/>
    </location>
</feature>